<evidence type="ECO:0000256" key="4">
    <source>
        <dbReference type="ARBA" id="ARBA00022679"/>
    </source>
</evidence>
<keyword evidence="9" id="KW-0472">Membrane</keyword>
<name>A0A853CRF4_9MICO</name>
<dbReference type="Proteomes" id="UP000578352">
    <property type="component" value="Unassembled WGS sequence"/>
</dbReference>
<feature type="transmembrane region" description="Helical" evidence="9">
    <location>
        <begin position="130"/>
        <end position="148"/>
    </location>
</feature>
<feature type="domain" description="Signal transduction histidine kinase subgroup 3 dimerisation and phosphoacceptor" evidence="10">
    <location>
        <begin position="176"/>
        <end position="241"/>
    </location>
</feature>
<evidence type="ECO:0000256" key="9">
    <source>
        <dbReference type="SAM" id="Phobius"/>
    </source>
</evidence>
<feature type="transmembrane region" description="Helical" evidence="9">
    <location>
        <begin position="64"/>
        <end position="97"/>
    </location>
</feature>
<dbReference type="SUPFAM" id="SSF55874">
    <property type="entry name" value="ATPase domain of HSP90 chaperone/DNA topoisomerase II/histidine kinase"/>
    <property type="match status" value="1"/>
</dbReference>
<keyword evidence="8" id="KW-0902">Two-component regulatory system</keyword>
<gene>
    <name evidence="11" type="ORF">HNR13_001279</name>
</gene>
<evidence type="ECO:0000256" key="3">
    <source>
        <dbReference type="ARBA" id="ARBA00022553"/>
    </source>
</evidence>
<feature type="transmembrane region" description="Helical" evidence="9">
    <location>
        <begin position="36"/>
        <end position="58"/>
    </location>
</feature>
<comment type="caution">
    <text evidence="11">The sequence shown here is derived from an EMBL/GenBank/DDBJ whole genome shotgun (WGS) entry which is preliminary data.</text>
</comment>
<dbReference type="EC" id="2.7.13.3" evidence="2"/>
<evidence type="ECO:0000259" key="10">
    <source>
        <dbReference type="Pfam" id="PF07730"/>
    </source>
</evidence>
<evidence type="ECO:0000256" key="6">
    <source>
        <dbReference type="ARBA" id="ARBA00022777"/>
    </source>
</evidence>
<comment type="catalytic activity">
    <reaction evidence="1">
        <text>ATP + protein L-histidine = ADP + protein N-phospho-L-histidine.</text>
        <dbReference type="EC" id="2.7.13.3"/>
    </reaction>
</comment>
<dbReference type="GO" id="GO:0016020">
    <property type="term" value="C:membrane"/>
    <property type="evidence" value="ECO:0007669"/>
    <property type="project" value="InterPro"/>
</dbReference>
<feature type="transmembrane region" description="Helical" evidence="9">
    <location>
        <begin position="104"/>
        <end position="124"/>
    </location>
</feature>
<dbReference type="AlphaFoldDB" id="A0A853CRF4"/>
<evidence type="ECO:0000256" key="1">
    <source>
        <dbReference type="ARBA" id="ARBA00000085"/>
    </source>
</evidence>
<dbReference type="GO" id="GO:0046983">
    <property type="term" value="F:protein dimerization activity"/>
    <property type="evidence" value="ECO:0007669"/>
    <property type="project" value="InterPro"/>
</dbReference>
<keyword evidence="4" id="KW-0808">Transferase</keyword>
<protein>
    <recommendedName>
        <fullName evidence="2">histidine kinase</fullName>
        <ecNumber evidence="2">2.7.13.3</ecNumber>
    </recommendedName>
</protein>
<keyword evidence="9" id="KW-0812">Transmembrane</keyword>
<dbReference type="InterPro" id="IPR036890">
    <property type="entry name" value="HATPase_C_sf"/>
</dbReference>
<accession>A0A853CRF4</accession>
<keyword evidence="6 11" id="KW-0418">Kinase</keyword>
<evidence type="ECO:0000256" key="5">
    <source>
        <dbReference type="ARBA" id="ARBA00022741"/>
    </source>
</evidence>
<dbReference type="Pfam" id="PF07730">
    <property type="entry name" value="HisKA_3"/>
    <property type="match status" value="1"/>
</dbReference>
<dbReference type="InterPro" id="IPR050482">
    <property type="entry name" value="Sensor_HK_TwoCompSys"/>
</dbReference>
<dbReference type="GO" id="GO:0000155">
    <property type="term" value="F:phosphorelay sensor kinase activity"/>
    <property type="evidence" value="ECO:0007669"/>
    <property type="project" value="InterPro"/>
</dbReference>
<dbReference type="GO" id="GO:0005524">
    <property type="term" value="F:ATP binding"/>
    <property type="evidence" value="ECO:0007669"/>
    <property type="project" value="UniProtKB-KW"/>
</dbReference>
<evidence type="ECO:0000313" key="11">
    <source>
        <dbReference type="EMBL" id="NYJ22992.1"/>
    </source>
</evidence>
<dbReference type="Gene3D" id="3.30.565.10">
    <property type="entry name" value="Histidine kinase-like ATPase, C-terminal domain"/>
    <property type="match status" value="1"/>
</dbReference>
<dbReference type="PANTHER" id="PTHR24421:SF10">
    <property type="entry name" value="NITRATE_NITRITE SENSOR PROTEIN NARQ"/>
    <property type="match status" value="1"/>
</dbReference>
<evidence type="ECO:0000256" key="8">
    <source>
        <dbReference type="ARBA" id="ARBA00023012"/>
    </source>
</evidence>
<evidence type="ECO:0000313" key="12">
    <source>
        <dbReference type="Proteomes" id="UP000578352"/>
    </source>
</evidence>
<evidence type="ECO:0000256" key="2">
    <source>
        <dbReference type="ARBA" id="ARBA00012438"/>
    </source>
</evidence>
<dbReference type="RefSeq" id="WP_179604975.1">
    <property type="nucleotide sequence ID" value="NZ_BAABEH010000001.1"/>
</dbReference>
<sequence length="388" mass="39631">MDFWSRPGLLALVLNIIGAGAVGWSLVRAHPADRPVWVLLVALFAVAAWLVRSILTFAGARRAALVLCLLSAVTGAFVAPATDGIAIVPPAVAVLYLVGDPEWPLPLGGAVAAVSAALVAVGALPFGSPVAAVLGEMAGIVLAAFAGLSRRQFRLTEQQAVLLRERDLAMREEAARVAIARDLHDVLAHSLGGLVIQLDAVDALLEAGDAPAARERVVAARGLAADGLAEARRAVAALRDPDGSNGEAAVAHADFRATLDDLLAAHRTLGGSAALRETGEPRPLTSAQATALQRALQEALSNARKHAPGQPVDAALAWQTERVLLTVSSPLPASSAAVPALAAELASSGGGHGLEGMRERFAALPLGGSVAAAARDGRFTVTAEARLA</sequence>
<keyword evidence="3" id="KW-0597">Phosphoprotein</keyword>
<keyword evidence="7" id="KW-0067">ATP-binding</keyword>
<dbReference type="InterPro" id="IPR011712">
    <property type="entry name" value="Sig_transdc_His_kin_sub3_dim/P"/>
</dbReference>
<evidence type="ECO:0000256" key="7">
    <source>
        <dbReference type="ARBA" id="ARBA00022840"/>
    </source>
</evidence>
<proteinExistence type="predicted"/>
<reference evidence="11 12" key="1">
    <citation type="submission" date="2020-07" db="EMBL/GenBank/DDBJ databases">
        <title>Sequencing the genomes of 1000 actinobacteria strains.</title>
        <authorList>
            <person name="Klenk H.-P."/>
        </authorList>
    </citation>
    <scope>NUCLEOTIDE SEQUENCE [LARGE SCALE GENOMIC DNA]</scope>
    <source>
        <strain evidence="11 12">DSM 15165</strain>
    </source>
</reference>
<organism evidence="11 12">
    <name type="scientific">Leifsonia shinshuensis</name>
    <dbReference type="NCBI Taxonomy" id="150026"/>
    <lineage>
        <taxon>Bacteria</taxon>
        <taxon>Bacillati</taxon>
        <taxon>Actinomycetota</taxon>
        <taxon>Actinomycetes</taxon>
        <taxon>Micrococcales</taxon>
        <taxon>Microbacteriaceae</taxon>
        <taxon>Leifsonia</taxon>
    </lineage>
</organism>
<dbReference type="Gene3D" id="1.20.5.1930">
    <property type="match status" value="1"/>
</dbReference>
<feature type="transmembrane region" description="Helical" evidence="9">
    <location>
        <begin position="6"/>
        <end position="27"/>
    </location>
</feature>
<keyword evidence="9" id="KW-1133">Transmembrane helix</keyword>
<dbReference type="EMBL" id="JACCFL010000001">
    <property type="protein sequence ID" value="NYJ22992.1"/>
    <property type="molecule type" value="Genomic_DNA"/>
</dbReference>
<keyword evidence="5" id="KW-0547">Nucleotide-binding</keyword>
<dbReference type="PANTHER" id="PTHR24421">
    <property type="entry name" value="NITRATE/NITRITE SENSOR PROTEIN NARX-RELATED"/>
    <property type="match status" value="1"/>
</dbReference>